<keyword evidence="1" id="KW-0812">Transmembrane</keyword>
<keyword evidence="1" id="KW-0472">Membrane</keyword>
<name>A0A4V6AL97_9FLAO</name>
<reference evidence="2 3" key="1">
    <citation type="submission" date="2019-04" db="EMBL/GenBank/DDBJ databases">
        <title>Psychroflexus halotolerans sp. nov., isolated from a marine solar saltern.</title>
        <authorList>
            <person name="Feng X."/>
        </authorList>
    </citation>
    <scope>NUCLEOTIDE SEQUENCE [LARGE SCALE GENOMIC DNA]</scope>
    <source>
        <strain evidence="2 3">WDS2C27</strain>
    </source>
</reference>
<feature type="transmembrane region" description="Helical" evidence="1">
    <location>
        <begin position="7"/>
        <end position="26"/>
    </location>
</feature>
<evidence type="ECO:0000256" key="1">
    <source>
        <dbReference type="SAM" id="Phobius"/>
    </source>
</evidence>
<evidence type="ECO:0000313" key="2">
    <source>
        <dbReference type="EMBL" id="TKS55765.1"/>
    </source>
</evidence>
<keyword evidence="3" id="KW-1185">Reference proteome</keyword>
<gene>
    <name evidence="2" type="ORF">FCN74_10715</name>
</gene>
<organism evidence="2 3">
    <name type="scientific">Mesohalobacter halotolerans</name>
    <dbReference type="NCBI Taxonomy" id="1883405"/>
    <lineage>
        <taxon>Bacteria</taxon>
        <taxon>Pseudomonadati</taxon>
        <taxon>Bacteroidota</taxon>
        <taxon>Flavobacteriia</taxon>
        <taxon>Flavobacteriales</taxon>
        <taxon>Flavobacteriaceae</taxon>
        <taxon>Mesohalobacter</taxon>
    </lineage>
</organism>
<dbReference type="OrthoDB" id="1412480at2"/>
<dbReference type="Proteomes" id="UP000306552">
    <property type="component" value="Unassembled WGS sequence"/>
</dbReference>
<keyword evidence="1" id="KW-1133">Transmembrane helix</keyword>
<dbReference type="RefSeq" id="WP_138932593.1">
    <property type="nucleotide sequence ID" value="NZ_SWMU01000004.1"/>
</dbReference>
<dbReference type="AlphaFoldDB" id="A0A4V6AL97"/>
<evidence type="ECO:0008006" key="4">
    <source>
        <dbReference type="Google" id="ProtNLM"/>
    </source>
</evidence>
<sequence>MRKRIKVLVILIFSVVGLFKLIEWRLESKFEAILNSEPDRDYNISYQQIDLHTFFSGITLEEVSIIPLNKSSGTIINANVDFIELDGFKWLNFLFAQQVEINVLEFKKPRFIVNTLSDTGQEKNSSNFQKLFGDILSRIDLMEFKLHKGSIKLLQKDTIHNGNISGINIYASEIETDSVQLSYIIPFYLKNLEASIDSASFSINTYTKAKIGAFAYSLADESFNVKNLSLKYDKDWVDVSKIRGVQDDVIEFDLKELKVSKMKYTSSFWTNLDIEAQQMLIDGLSLKINRNKNLNRPPEKEKPLFNKMVEKIPYNIDLDSIHIKHSSIAYGELAIGRQTPGIITINAINGTVTQLTTFEKRKQKLKEFKSSFTAKLNDAAAIQVDLDVPYYRDYFDFQAHIGPMPFKALNKSLTPILGVEFNDGKLKRLNFKMKTNYFESTNHLEMDFEDLRLSIYEKEIAGSEHKKDFLTSIANVAVRDRNLPDKQGYITANYKTKRNIYRSPFQHIVAGVLDGTKQIVPVKVVQTFMNNDENKRKIKERRKKRRKKKKI</sequence>
<evidence type="ECO:0000313" key="3">
    <source>
        <dbReference type="Proteomes" id="UP000306552"/>
    </source>
</evidence>
<comment type="caution">
    <text evidence="2">The sequence shown here is derived from an EMBL/GenBank/DDBJ whole genome shotgun (WGS) entry which is preliminary data.</text>
</comment>
<proteinExistence type="predicted"/>
<accession>A0A4V6AL97</accession>
<protein>
    <recommendedName>
        <fullName evidence="4">DUF748 domain-containing protein</fullName>
    </recommendedName>
</protein>
<dbReference type="EMBL" id="SWMU01000004">
    <property type="protein sequence ID" value="TKS55765.1"/>
    <property type="molecule type" value="Genomic_DNA"/>
</dbReference>